<organism evidence="1 2">
    <name type="scientific">Salix dunnii</name>
    <dbReference type="NCBI Taxonomy" id="1413687"/>
    <lineage>
        <taxon>Eukaryota</taxon>
        <taxon>Viridiplantae</taxon>
        <taxon>Streptophyta</taxon>
        <taxon>Embryophyta</taxon>
        <taxon>Tracheophyta</taxon>
        <taxon>Spermatophyta</taxon>
        <taxon>Magnoliopsida</taxon>
        <taxon>eudicotyledons</taxon>
        <taxon>Gunneridae</taxon>
        <taxon>Pentapetalae</taxon>
        <taxon>rosids</taxon>
        <taxon>fabids</taxon>
        <taxon>Malpighiales</taxon>
        <taxon>Salicaceae</taxon>
        <taxon>Saliceae</taxon>
        <taxon>Salix</taxon>
    </lineage>
</organism>
<dbReference type="EMBL" id="JADGMS010000016">
    <property type="protein sequence ID" value="KAF9664812.1"/>
    <property type="molecule type" value="Genomic_DNA"/>
</dbReference>
<protein>
    <submittedName>
        <fullName evidence="1">Uncharacterized protein</fullName>
    </submittedName>
</protein>
<sequence length="105" mass="11772">MGMVFSSALAEFDELDSLLTLFLLDELVLRVSALRLIRSVECLSFKESEFSTTFSFKSTASDMDVFARSISSPQEGEKDNQLTRTDSLSDKKFHLSLLASGNQRH</sequence>
<name>A0A835J850_9ROSI</name>
<dbReference type="AlphaFoldDB" id="A0A835J850"/>
<dbReference type="Proteomes" id="UP000657918">
    <property type="component" value="Chromosome 16"/>
</dbReference>
<evidence type="ECO:0000313" key="2">
    <source>
        <dbReference type="Proteomes" id="UP000657918"/>
    </source>
</evidence>
<reference evidence="1 2" key="1">
    <citation type="submission" date="2020-10" db="EMBL/GenBank/DDBJ databases">
        <title>Plant Genome Project.</title>
        <authorList>
            <person name="Zhang R.-G."/>
        </authorList>
    </citation>
    <scope>NUCLEOTIDE SEQUENCE [LARGE SCALE GENOMIC DNA]</scope>
    <source>
        <strain evidence="1">FAFU-HL-1</strain>
        <tissue evidence="1">Leaf</tissue>
    </source>
</reference>
<evidence type="ECO:0000313" key="1">
    <source>
        <dbReference type="EMBL" id="KAF9664812.1"/>
    </source>
</evidence>
<proteinExistence type="predicted"/>
<gene>
    <name evidence="1" type="ORF">SADUNF_Sadunf16G0057000</name>
</gene>
<comment type="caution">
    <text evidence="1">The sequence shown here is derived from an EMBL/GenBank/DDBJ whole genome shotgun (WGS) entry which is preliminary data.</text>
</comment>
<keyword evidence="2" id="KW-1185">Reference proteome</keyword>
<accession>A0A835J850</accession>